<evidence type="ECO:0000313" key="2">
    <source>
        <dbReference type="Proteomes" id="UP000790377"/>
    </source>
</evidence>
<comment type="caution">
    <text evidence="1">The sequence shown here is derived from an EMBL/GenBank/DDBJ whole genome shotgun (WGS) entry which is preliminary data.</text>
</comment>
<evidence type="ECO:0000313" key="1">
    <source>
        <dbReference type="EMBL" id="KAH7905492.1"/>
    </source>
</evidence>
<dbReference type="EMBL" id="MU268179">
    <property type="protein sequence ID" value="KAH7905492.1"/>
    <property type="molecule type" value="Genomic_DNA"/>
</dbReference>
<name>A0ACB7ZXU6_9AGAM</name>
<keyword evidence="2" id="KW-1185">Reference proteome</keyword>
<protein>
    <submittedName>
        <fullName evidence="1">Uncharacterized protein</fullName>
    </submittedName>
</protein>
<gene>
    <name evidence="1" type="ORF">BJ138DRAFT_757712</name>
</gene>
<accession>A0ACB7ZXU6</accession>
<reference evidence="1" key="1">
    <citation type="journal article" date="2021" name="New Phytol.">
        <title>Evolutionary innovations through gain and loss of genes in the ectomycorrhizal Boletales.</title>
        <authorList>
            <person name="Wu G."/>
            <person name="Miyauchi S."/>
            <person name="Morin E."/>
            <person name="Kuo A."/>
            <person name="Drula E."/>
            <person name="Varga T."/>
            <person name="Kohler A."/>
            <person name="Feng B."/>
            <person name="Cao Y."/>
            <person name="Lipzen A."/>
            <person name="Daum C."/>
            <person name="Hundley H."/>
            <person name="Pangilinan J."/>
            <person name="Johnson J."/>
            <person name="Barry K."/>
            <person name="LaButti K."/>
            <person name="Ng V."/>
            <person name="Ahrendt S."/>
            <person name="Min B."/>
            <person name="Choi I.G."/>
            <person name="Park H."/>
            <person name="Plett J.M."/>
            <person name="Magnuson J."/>
            <person name="Spatafora J.W."/>
            <person name="Nagy L.G."/>
            <person name="Henrissat B."/>
            <person name="Grigoriev I.V."/>
            <person name="Yang Z.L."/>
            <person name="Xu J."/>
            <person name="Martin F.M."/>
        </authorList>
    </citation>
    <scope>NUCLEOTIDE SEQUENCE</scope>
    <source>
        <strain evidence="1">ATCC 28755</strain>
    </source>
</reference>
<dbReference type="Proteomes" id="UP000790377">
    <property type="component" value="Unassembled WGS sequence"/>
</dbReference>
<sequence>MFNTLSTIAWTATFNSTSLSDSIPPLDRCRWRLRAEKDPLGLRSYWSRTPLYRRTDTPTLASQVTGKTYYIYVEYSSAHRIAELCIQRDACLIGKSYLSSLGESPDTGCVPSVNGSEIDPERSDTMTLGVKHADAKMLIKAPVKTKVPAKIKTRTRTLTEITKTEVTALAFQSIRRSRCPP</sequence>
<organism evidence="1 2">
    <name type="scientific">Hygrophoropsis aurantiaca</name>
    <dbReference type="NCBI Taxonomy" id="72124"/>
    <lineage>
        <taxon>Eukaryota</taxon>
        <taxon>Fungi</taxon>
        <taxon>Dikarya</taxon>
        <taxon>Basidiomycota</taxon>
        <taxon>Agaricomycotina</taxon>
        <taxon>Agaricomycetes</taxon>
        <taxon>Agaricomycetidae</taxon>
        <taxon>Boletales</taxon>
        <taxon>Coniophorineae</taxon>
        <taxon>Hygrophoropsidaceae</taxon>
        <taxon>Hygrophoropsis</taxon>
    </lineage>
</organism>
<proteinExistence type="predicted"/>